<evidence type="ECO:0000256" key="9">
    <source>
        <dbReference type="ARBA" id="ARBA00022475"/>
    </source>
</evidence>
<feature type="transmembrane region" description="Helical" evidence="27">
    <location>
        <begin position="6"/>
        <end position="25"/>
    </location>
</feature>
<dbReference type="FunFam" id="3.40.50.80:FF:000014">
    <property type="entry name" value="Na(+)-translocating NADH-quinone reductase subunit F"/>
    <property type="match status" value="1"/>
</dbReference>
<evidence type="ECO:0000256" key="5">
    <source>
        <dbReference type="ARBA" id="ARBA00011309"/>
    </source>
</evidence>
<comment type="catalytic activity">
    <reaction evidence="26 27">
        <text>a ubiquinone + n Na(+)(in) + NADH + H(+) = a ubiquinol + n Na(+)(out) + NAD(+)</text>
        <dbReference type="Rhea" id="RHEA:47748"/>
        <dbReference type="Rhea" id="RHEA-COMP:9565"/>
        <dbReference type="Rhea" id="RHEA-COMP:9566"/>
        <dbReference type="ChEBI" id="CHEBI:15378"/>
        <dbReference type="ChEBI" id="CHEBI:16389"/>
        <dbReference type="ChEBI" id="CHEBI:17976"/>
        <dbReference type="ChEBI" id="CHEBI:29101"/>
        <dbReference type="ChEBI" id="CHEBI:57540"/>
        <dbReference type="ChEBI" id="CHEBI:57945"/>
        <dbReference type="EC" id="7.2.1.1"/>
    </reaction>
</comment>
<evidence type="ECO:0000259" key="28">
    <source>
        <dbReference type="PROSITE" id="PS51085"/>
    </source>
</evidence>
<comment type="cofactor">
    <cofactor evidence="27">
        <name>[2Fe-2S] cluster</name>
        <dbReference type="ChEBI" id="CHEBI:190135"/>
    </cofactor>
    <text evidence="27">Binds 1 [2Fe-2S] cluster.</text>
</comment>
<dbReference type="SUPFAM" id="SSF52343">
    <property type="entry name" value="Ferredoxin reductase-like, C-terminal NADP-linked domain"/>
    <property type="match status" value="1"/>
</dbReference>
<feature type="domain" description="FAD-binding FR-type" evidence="29">
    <location>
        <begin position="128"/>
        <end position="268"/>
    </location>
</feature>
<evidence type="ECO:0000256" key="23">
    <source>
        <dbReference type="ARBA" id="ARBA00023201"/>
    </source>
</evidence>
<evidence type="ECO:0000313" key="31">
    <source>
        <dbReference type="Proteomes" id="UP000614811"/>
    </source>
</evidence>
<dbReference type="PROSITE" id="PS51085">
    <property type="entry name" value="2FE2S_FER_2"/>
    <property type="match status" value="1"/>
</dbReference>
<keyword evidence="21 27" id="KW-0830">Ubiquinone</keyword>
<dbReference type="InterPro" id="IPR010205">
    <property type="entry name" value="NqrF"/>
</dbReference>
<evidence type="ECO:0000256" key="12">
    <source>
        <dbReference type="ARBA" id="ARBA00022714"/>
    </source>
</evidence>
<dbReference type="InterPro" id="IPR012675">
    <property type="entry name" value="Beta-grasp_dom_sf"/>
</dbReference>
<reference evidence="30" key="1">
    <citation type="journal article" date="2014" name="Int. J. Syst. Evol. Microbiol.">
        <title>Complete genome sequence of Corynebacterium casei LMG S-19264T (=DSM 44701T), isolated from a smear-ripened cheese.</title>
        <authorList>
            <consortium name="US DOE Joint Genome Institute (JGI-PGF)"/>
            <person name="Walter F."/>
            <person name="Albersmeier A."/>
            <person name="Kalinowski J."/>
            <person name="Ruckert C."/>
        </authorList>
    </citation>
    <scope>NUCLEOTIDE SEQUENCE</scope>
    <source>
        <strain evidence="30">KCTC 12711</strain>
    </source>
</reference>
<accession>A0A918RLM6</accession>
<comment type="subunit">
    <text evidence="5 27">Composed of six subunits; NqrA, NqrB, NqrC, NqrD, NqrE and NqrF.</text>
</comment>
<evidence type="ECO:0000256" key="24">
    <source>
        <dbReference type="ARBA" id="ARBA00030032"/>
    </source>
</evidence>
<organism evidence="30 31">
    <name type="scientific">Arenicella chitinivorans</name>
    <dbReference type="NCBI Taxonomy" id="1329800"/>
    <lineage>
        <taxon>Bacteria</taxon>
        <taxon>Pseudomonadati</taxon>
        <taxon>Pseudomonadota</taxon>
        <taxon>Gammaproteobacteria</taxon>
        <taxon>Arenicellales</taxon>
        <taxon>Arenicellaceae</taxon>
        <taxon>Arenicella</taxon>
    </lineage>
</organism>
<evidence type="ECO:0000256" key="2">
    <source>
        <dbReference type="ARBA" id="ARBA00002972"/>
    </source>
</evidence>
<dbReference type="Gene3D" id="3.40.50.80">
    <property type="entry name" value="Nucleotide-binding domain of ferredoxin-NADP reductase (FNR) module"/>
    <property type="match status" value="1"/>
</dbReference>
<evidence type="ECO:0000256" key="19">
    <source>
        <dbReference type="ARBA" id="ARBA00023053"/>
    </source>
</evidence>
<evidence type="ECO:0000256" key="26">
    <source>
        <dbReference type="ARBA" id="ARBA00048891"/>
    </source>
</evidence>
<dbReference type="InterPro" id="IPR001041">
    <property type="entry name" value="2Fe-2S_ferredoxin-type"/>
</dbReference>
<dbReference type="AlphaFoldDB" id="A0A918RLM6"/>
<evidence type="ECO:0000256" key="7">
    <source>
        <dbReference type="ARBA" id="ARBA00019729"/>
    </source>
</evidence>
<dbReference type="Pfam" id="PF00970">
    <property type="entry name" value="FAD_binding_6"/>
    <property type="match status" value="1"/>
</dbReference>
<dbReference type="EMBL" id="BMXA01000001">
    <property type="protein sequence ID" value="GHA02000.1"/>
    <property type="molecule type" value="Genomic_DNA"/>
</dbReference>
<dbReference type="NCBIfam" id="TIGR01941">
    <property type="entry name" value="nqrF"/>
    <property type="match status" value="1"/>
</dbReference>
<dbReference type="Pfam" id="PF00175">
    <property type="entry name" value="NAD_binding_1"/>
    <property type="match status" value="1"/>
</dbReference>
<evidence type="ECO:0000256" key="15">
    <source>
        <dbReference type="ARBA" id="ARBA00022967"/>
    </source>
</evidence>
<evidence type="ECO:0000256" key="21">
    <source>
        <dbReference type="ARBA" id="ARBA00023075"/>
    </source>
</evidence>
<keyword evidence="27" id="KW-0812">Transmembrane</keyword>
<evidence type="ECO:0000256" key="3">
    <source>
        <dbReference type="ARBA" id="ARBA00004533"/>
    </source>
</evidence>
<dbReference type="GO" id="GO:0005886">
    <property type="term" value="C:plasma membrane"/>
    <property type="evidence" value="ECO:0007669"/>
    <property type="project" value="UniProtKB-SubCell"/>
</dbReference>
<keyword evidence="8 27" id="KW-0813">Transport</keyword>
<reference evidence="30" key="2">
    <citation type="submission" date="2020-09" db="EMBL/GenBank/DDBJ databases">
        <authorList>
            <person name="Sun Q."/>
            <person name="Kim S."/>
        </authorList>
    </citation>
    <scope>NUCLEOTIDE SEQUENCE</scope>
    <source>
        <strain evidence="30">KCTC 12711</strain>
    </source>
</reference>
<keyword evidence="20 27" id="KW-0406">Ion transport</keyword>
<keyword evidence="23 27" id="KW-0739">Sodium transport</keyword>
<comment type="similarity">
    <text evidence="4 27">Belongs to the NqrF family.</text>
</comment>
<keyword evidence="9 27" id="KW-1003">Cell membrane</keyword>
<evidence type="ECO:0000259" key="29">
    <source>
        <dbReference type="PROSITE" id="PS51384"/>
    </source>
</evidence>
<dbReference type="RefSeq" id="WP_189398797.1">
    <property type="nucleotide sequence ID" value="NZ_BMXA01000001.1"/>
</dbReference>
<dbReference type="InterPro" id="IPR036010">
    <property type="entry name" value="2Fe-2S_ferredoxin-like_sf"/>
</dbReference>
<dbReference type="PRINTS" id="PR00371">
    <property type="entry name" value="FPNCR"/>
</dbReference>
<evidence type="ECO:0000256" key="18">
    <source>
        <dbReference type="ARBA" id="ARBA00023027"/>
    </source>
</evidence>
<keyword evidence="16 27" id="KW-0408">Iron</keyword>
<evidence type="ECO:0000256" key="25">
    <source>
        <dbReference type="ARBA" id="ARBA00030787"/>
    </source>
</evidence>
<keyword evidence="14 27" id="KW-0274">FAD</keyword>
<comment type="subcellular location">
    <subcellularLocation>
        <location evidence="3">Cell inner membrane</location>
    </subcellularLocation>
    <subcellularLocation>
        <location evidence="27">Cell membrane</location>
        <topology evidence="27">Single-pass membrane protein</topology>
    </subcellularLocation>
</comment>
<dbReference type="Gene3D" id="2.40.30.10">
    <property type="entry name" value="Translation factors"/>
    <property type="match status" value="1"/>
</dbReference>
<keyword evidence="13 27" id="KW-0479">Metal-binding</keyword>
<keyword evidence="12 27" id="KW-0001">2Fe-2S</keyword>
<name>A0A918RLM6_9GAMM</name>
<evidence type="ECO:0000256" key="13">
    <source>
        <dbReference type="ARBA" id="ARBA00022723"/>
    </source>
</evidence>
<dbReference type="GO" id="GO:0006814">
    <property type="term" value="P:sodium ion transport"/>
    <property type="evidence" value="ECO:0007669"/>
    <property type="project" value="UniProtKB-UniRule"/>
</dbReference>
<dbReference type="GO" id="GO:0046872">
    <property type="term" value="F:metal ion binding"/>
    <property type="evidence" value="ECO:0007669"/>
    <property type="project" value="UniProtKB-KW"/>
</dbReference>
<comment type="function">
    <text evidence="2 27">NQR complex catalyzes the reduction of ubiquinone-1 to ubiquinol by two successive reactions, coupled with the transport of Na(+) ions from the cytoplasm to the periplasm. The first step is catalyzed by NqrF, which accepts electrons from NADH and reduces ubiquinone-1 to ubisemiquinone by a one-electron transfer pathway.</text>
</comment>
<comment type="caution">
    <text evidence="30">The sequence shown here is derived from an EMBL/GenBank/DDBJ whole genome shotgun (WGS) entry which is preliminary data.</text>
</comment>
<evidence type="ECO:0000256" key="27">
    <source>
        <dbReference type="HAMAP-Rule" id="MF_00430"/>
    </source>
</evidence>
<dbReference type="InterPro" id="IPR001709">
    <property type="entry name" value="Flavoprot_Pyr_Nucl_cyt_Rdtase"/>
</dbReference>
<dbReference type="Gene3D" id="3.10.20.30">
    <property type="match status" value="1"/>
</dbReference>
<feature type="binding site" evidence="27">
    <location>
        <position position="77"/>
    </location>
    <ligand>
        <name>[2Fe-2S] cluster</name>
        <dbReference type="ChEBI" id="CHEBI:190135"/>
    </ligand>
</feature>
<feature type="binding site" evidence="27">
    <location>
        <position position="74"/>
    </location>
    <ligand>
        <name>[2Fe-2S] cluster</name>
        <dbReference type="ChEBI" id="CHEBI:190135"/>
    </ligand>
</feature>
<keyword evidence="22 27" id="KW-0472">Membrane</keyword>
<evidence type="ECO:0000256" key="6">
    <source>
        <dbReference type="ARBA" id="ARBA00013099"/>
    </source>
</evidence>
<keyword evidence="15 27" id="KW-1278">Translocase</keyword>
<dbReference type="InterPro" id="IPR001433">
    <property type="entry name" value="OxRdtase_FAD/NAD-bd"/>
</dbReference>
<dbReference type="Pfam" id="PF00111">
    <property type="entry name" value="Fer2"/>
    <property type="match status" value="1"/>
</dbReference>
<dbReference type="Proteomes" id="UP000614811">
    <property type="component" value="Unassembled WGS sequence"/>
</dbReference>
<evidence type="ECO:0000256" key="20">
    <source>
        <dbReference type="ARBA" id="ARBA00023065"/>
    </source>
</evidence>
<feature type="binding site" evidence="27">
    <location>
        <position position="109"/>
    </location>
    <ligand>
        <name>[2Fe-2S] cluster</name>
        <dbReference type="ChEBI" id="CHEBI:190135"/>
    </ligand>
</feature>
<dbReference type="InterPro" id="IPR017938">
    <property type="entry name" value="Riboflavin_synthase-like_b-brl"/>
</dbReference>
<dbReference type="InterPro" id="IPR017927">
    <property type="entry name" value="FAD-bd_FR_type"/>
</dbReference>
<evidence type="ECO:0000256" key="22">
    <source>
        <dbReference type="ARBA" id="ARBA00023136"/>
    </source>
</evidence>
<evidence type="ECO:0000313" key="30">
    <source>
        <dbReference type="EMBL" id="GHA02000.1"/>
    </source>
</evidence>
<dbReference type="PANTHER" id="PTHR43644">
    <property type="entry name" value="NA(+)-TRANSLOCATING NADH-QUINONE REDUCTASE SUBUNIT"/>
    <property type="match status" value="1"/>
</dbReference>
<dbReference type="InterPro" id="IPR008333">
    <property type="entry name" value="Cbr1-like_FAD-bd_dom"/>
</dbReference>
<keyword evidence="10" id="KW-0997">Cell inner membrane</keyword>
<keyword evidence="11 27" id="KW-0285">Flavoprotein</keyword>
<evidence type="ECO:0000256" key="11">
    <source>
        <dbReference type="ARBA" id="ARBA00022630"/>
    </source>
</evidence>
<keyword evidence="17 27" id="KW-0411">Iron-sulfur</keyword>
<evidence type="ECO:0000256" key="1">
    <source>
        <dbReference type="ARBA" id="ARBA00001974"/>
    </source>
</evidence>
<dbReference type="SUPFAM" id="SSF54292">
    <property type="entry name" value="2Fe-2S ferredoxin-like"/>
    <property type="match status" value="1"/>
</dbReference>
<evidence type="ECO:0000256" key="17">
    <source>
        <dbReference type="ARBA" id="ARBA00023014"/>
    </source>
</evidence>
<dbReference type="GO" id="GO:0051537">
    <property type="term" value="F:2 iron, 2 sulfur cluster binding"/>
    <property type="evidence" value="ECO:0007669"/>
    <property type="project" value="UniProtKB-KW"/>
</dbReference>
<evidence type="ECO:0000256" key="4">
    <source>
        <dbReference type="ARBA" id="ARBA00005570"/>
    </source>
</evidence>
<dbReference type="PIRSF" id="PIRSF000044">
    <property type="entry name" value="Cis_Diol_DH_RD"/>
    <property type="match status" value="1"/>
</dbReference>
<dbReference type="GO" id="GO:0009055">
    <property type="term" value="F:electron transfer activity"/>
    <property type="evidence" value="ECO:0007669"/>
    <property type="project" value="UniProtKB-UniRule"/>
</dbReference>
<sequence>MLEIGLGVGFFTAIVLALVAVILFAKSKLVASGNVKISINGEKDIEVPAGGKLLGVLADNKLFVPSACGGGGTCAQCRVKIHEGGGSILPTEESHITKREAAEGDRLSCQVTVKQDMKIEVPEEVFGVKQWRCKVRSNDNVATFIKELVLELPEGENVDFRAGGYIQIECPPHTVKYTDFLVQDEYKPDWDHFNIWQYESVVKEKVVRAYSMANYPLEKGIIMLNVRIASPPPRTEGLPPGQMSSFIFNLKPGDEVTISGPFGEFFAKETEAEMVFVGGGAGMAPMRSHIFDQLERIKTKRKMTFWYGARSKREMFYVEDFDRLAAEHDNFEWHVALSDPQPEDDWEGYTGFIHNVLYENYLKEHEAPEDCEFYMCGPPMMNQAVINMLHELGVEDENILLDDFGG</sequence>
<dbReference type="CDD" id="cd06188">
    <property type="entry name" value="NADH_quinone_reductase"/>
    <property type="match status" value="1"/>
</dbReference>
<dbReference type="GO" id="GO:0016655">
    <property type="term" value="F:oxidoreductase activity, acting on NAD(P)H, quinone or similar compound as acceptor"/>
    <property type="evidence" value="ECO:0007669"/>
    <property type="project" value="InterPro"/>
</dbReference>
<dbReference type="InterPro" id="IPR039261">
    <property type="entry name" value="FNR_nucleotide-bd"/>
</dbReference>
<feature type="domain" description="2Fe-2S ferredoxin-type" evidence="28">
    <location>
        <begin position="33"/>
        <end position="125"/>
    </location>
</feature>
<evidence type="ECO:0000256" key="10">
    <source>
        <dbReference type="ARBA" id="ARBA00022519"/>
    </source>
</evidence>
<keyword evidence="31" id="KW-1185">Reference proteome</keyword>
<proteinExistence type="inferred from homology"/>
<protein>
    <recommendedName>
        <fullName evidence="7 27">Na(+)-translocating NADH-quinone reductase subunit F</fullName>
        <shortName evidence="27">Na(+)-NQR subunit F</shortName>
        <shortName evidence="27">Na(+)-translocating NQR subunit F</shortName>
        <ecNumber evidence="6 27">7.2.1.1</ecNumber>
    </recommendedName>
    <alternativeName>
        <fullName evidence="25 27">NQR complex subunit F</fullName>
    </alternativeName>
    <alternativeName>
        <fullName evidence="24 27">NQR-1 subunit F</fullName>
    </alternativeName>
</protein>
<dbReference type="HAMAP" id="MF_00430">
    <property type="entry name" value="NqrF"/>
    <property type="match status" value="1"/>
</dbReference>
<dbReference type="EC" id="7.2.1.1" evidence="6 27"/>
<dbReference type="PANTHER" id="PTHR43644:SF1">
    <property type="entry name" value="NAD(P)H-FLAVIN REDUCTASE"/>
    <property type="match status" value="1"/>
</dbReference>
<dbReference type="SUPFAM" id="SSF63380">
    <property type="entry name" value="Riboflavin synthase domain-like"/>
    <property type="match status" value="1"/>
</dbReference>
<keyword evidence="27" id="KW-1133">Transmembrane helix</keyword>
<feature type="binding site" evidence="27">
    <location>
        <position position="68"/>
    </location>
    <ligand>
        <name>[2Fe-2S] cluster</name>
        <dbReference type="ChEBI" id="CHEBI:190135"/>
    </ligand>
</feature>
<keyword evidence="19 27" id="KW-0915">Sodium</keyword>
<evidence type="ECO:0000256" key="8">
    <source>
        <dbReference type="ARBA" id="ARBA00022448"/>
    </source>
</evidence>
<dbReference type="PROSITE" id="PS51384">
    <property type="entry name" value="FAD_FR"/>
    <property type="match status" value="1"/>
</dbReference>
<keyword evidence="18 27" id="KW-0520">NAD</keyword>
<dbReference type="CDD" id="cd00207">
    <property type="entry name" value="fer2"/>
    <property type="match status" value="1"/>
</dbReference>
<evidence type="ECO:0000256" key="16">
    <source>
        <dbReference type="ARBA" id="ARBA00023004"/>
    </source>
</evidence>
<comment type="cofactor">
    <cofactor evidence="1 27">
        <name>FAD</name>
        <dbReference type="ChEBI" id="CHEBI:57692"/>
    </cofactor>
</comment>
<gene>
    <name evidence="27 30" type="primary">nqrF</name>
    <name evidence="30" type="ORF">GCM10008090_09040</name>
</gene>
<evidence type="ECO:0000256" key="14">
    <source>
        <dbReference type="ARBA" id="ARBA00022827"/>
    </source>
</evidence>